<name>A0A226E4H3_FOLCA</name>
<evidence type="ECO:0000313" key="3">
    <source>
        <dbReference type="Proteomes" id="UP000198287"/>
    </source>
</evidence>
<keyword evidence="1" id="KW-0732">Signal</keyword>
<dbReference type="AlphaFoldDB" id="A0A226E4H3"/>
<accession>A0A226E4H3</accession>
<proteinExistence type="predicted"/>
<sequence length="168" mass="18737">MSTYRYFLCIIFATAVPSCFTKKPPQTCQPQPALVSLVGDVLGIEELSQNDGFKICLFNRTNDLVTDIVGEAGNTLWFLQNLGAYILGDCFCRQDCTPSQIVCNNPGVLDIFEDIVPGVDFMDFNILNGIAQFVYRAEQWQFYCYCPSLIPKGVDPCIRPPNPSVCEP</sequence>
<gene>
    <name evidence="2" type="ORF">Fcan01_13607</name>
</gene>
<organism evidence="2 3">
    <name type="scientific">Folsomia candida</name>
    <name type="common">Springtail</name>
    <dbReference type="NCBI Taxonomy" id="158441"/>
    <lineage>
        <taxon>Eukaryota</taxon>
        <taxon>Metazoa</taxon>
        <taxon>Ecdysozoa</taxon>
        <taxon>Arthropoda</taxon>
        <taxon>Hexapoda</taxon>
        <taxon>Collembola</taxon>
        <taxon>Entomobryomorpha</taxon>
        <taxon>Isotomoidea</taxon>
        <taxon>Isotomidae</taxon>
        <taxon>Proisotominae</taxon>
        <taxon>Folsomia</taxon>
    </lineage>
</organism>
<comment type="caution">
    <text evidence="2">The sequence shown here is derived from an EMBL/GenBank/DDBJ whole genome shotgun (WGS) entry which is preliminary data.</text>
</comment>
<keyword evidence="3" id="KW-1185">Reference proteome</keyword>
<dbReference type="Proteomes" id="UP000198287">
    <property type="component" value="Unassembled WGS sequence"/>
</dbReference>
<reference evidence="2 3" key="1">
    <citation type="submission" date="2015-12" db="EMBL/GenBank/DDBJ databases">
        <title>The genome of Folsomia candida.</title>
        <authorList>
            <person name="Faddeeva A."/>
            <person name="Derks M.F."/>
            <person name="Anvar Y."/>
            <person name="Smit S."/>
            <person name="Van Straalen N."/>
            <person name="Roelofs D."/>
        </authorList>
    </citation>
    <scope>NUCLEOTIDE SEQUENCE [LARGE SCALE GENOMIC DNA]</scope>
    <source>
        <strain evidence="2 3">VU population</strain>
        <tissue evidence="2">Whole body</tissue>
    </source>
</reference>
<feature type="signal peptide" evidence="1">
    <location>
        <begin position="1"/>
        <end position="21"/>
    </location>
</feature>
<evidence type="ECO:0000313" key="2">
    <source>
        <dbReference type="EMBL" id="OXA51811.1"/>
    </source>
</evidence>
<dbReference type="EMBL" id="LNIX01000007">
    <property type="protein sequence ID" value="OXA51811.1"/>
    <property type="molecule type" value="Genomic_DNA"/>
</dbReference>
<evidence type="ECO:0000256" key="1">
    <source>
        <dbReference type="SAM" id="SignalP"/>
    </source>
</evidence>
<protein>
    <submittedName>
        <fullName evidence="2">Uncharacterized protein</fullName>
    </submittedName>
</protein>
<feature type="chain" id="PRO_5012172129" evidence="1">
    <location>
        <begin position="22"/>
        <end position="168"/>
    </location>
</feature>